<dbReference type="InterPro" id="IPR015797">
    <property type="entry name" value="NUDIX_hydrolase-like_dom_sf"/>
</dbReference>
<dbReference type="EMBL" id="DVLP01000190">
    <property type="protein sequence ID" value="HIT75164.1"/>
    <property type="molecule type" value="Genomic_DNA"/>
</dbReference>
<evidence type="ECO:0000313" key="3">
    <source>
        <dbReference type="Proteomes" id="UP000886842"/>
    </source>
</evidence>
<name>A0A9D1GXC8_9ACTN</name>
<dbReference type="AlphaFoldDB" id="A0A9D1GXC8"/>
<feature type="domain" description="Nudix hydrolase" evidence="1">
    <location>
        <begin position="45"/>
        <end position="177"/>
    </location>
</feature>
<accession>A0A9D1GXC8</accession>
<dbReference type="Pfam" id="PF00293">
    <property type="entry name" value="NUDIX"/>
    <property type="match status" value="1"/>
</dbReference>
<dbReference type="SUPFAM" id="SSF55811">
    <property type="entry name" value="Nudix"/>
    <property type="match status" value="1"/>
</dbReference>
<dbReference type="Proteomes" id="UP000886842">
    <property type="component" value="Unassembled WGS sequence"/>
</dbReference>
<gene>
    <name evidence="2" type="ORF">IAA98_06240</name>
</gene>
<evidence type="ECO:0000313" key="2">
    <source>
        <dbReference type="EMBL" id="HIT75164.1"/>
    </source>
</evidence>
<reference evidence="2" key="1">
    <citation type="submission" date="2020-10" db="EMBL/GenBank/DDBJ databases">
        <authorList>
            <person name="Gilroy R."/>
        </authorList>
    </citation>
    <scope>NUCLEOTIDE SEQUENCE</scope>
    <source>
        <strain evidence="2">ChiGjej1B1-24693</strain>
    </source>
</reference>
<dbReference type="PROSITE" id="PS51462">
    <property type="entry name" value="NUDIX"/>
    <property type="match status" value="1"/>
</dbReference>
<dbReference type="InterPro" id="IPR000086">
    <property type="entry name" value="NUDIX_hydrolase_dom"/>
</dbReference>
<sequence length="180" mass="19608">MTLHDSALATLRGWEPPSHAQAALREAYVGLLLARPDACLRSCVPGHLTASTLVVNRSHSHLLLTHHGMIGRWLQFGGHPEPADTSLLEVAGREAREESGVEELLLDADPIHLDVHAVTCRNSPPTRHFDVRFVAVAPDDAVPVVSSESHDVRWWPIADFPDPLGDMADLVSAALHRLKG</sequence>
<dbReference type="Gene3D" id="3.90.79.10">
    <property type="entry name" value="Nucleoside Triphosphate Pyrophosphohydrolase"/>
    <property type="match status" value="1"/>
</dbReference>
<organism evidence="2 3">
    <name type="scientific">Candidatus Avipropionibacterium avicola</name>
    <dbReference type="NCBI Taxonomy" id="2840701"/>
    <lineage>
        <taxon>Bacteria</taxon>
        <taxon>Bacillati</taxon>
        <taxon>Actinomycetota</taxon>
        <taxon>Actinomycetes</taxon>
        <taxon>Propionibacteriales</taxon>
        <taxon>Propionibacteriaceae</taxon>
        <taxon>Propionibacteriaceae incertae sedis</taxon>
        <taxon>Candidatus Avipropionibacterium</taxon>
    </lineage>
</organism>
<proteinExistence type="predicted"/>
<evidence type="ECO:0000259" key="1">
    <source>
        <dbReference type="PROSITE" id="PS51462"/>
    </source>
</evidence>
<dbReference type="CDD" id="cd03674">
    <property type="entry name" value="NUDIX_Hydrolase"/>
    <property type="match status" value="1"/>
</dbReference>
<comment type="caution">
    <text evidence="2">The sequence shown here is derived from an EMBL/GenBank/DDBJ whole genome shotgun (WGS) entry which is preliminary data.</text>
</comment>
<protein>
    <submittedName>
        <fullName evidence="2">NUDIX domain-containing protein</fullName>
    </submittedName>
</protein>
<reference evidence="2" key="2">
    <citation type="journal article" date="2021" name="PeerJ">
        <title>Extensive microbial diversity within the chicken gut microbiome revealed by metagenomics and culture.</title>
        <authorList>
            <person name="Gilroy R."/>
            <person name="Ravi A."/>
            <person name="Getino M."/>
            <person name="Pursley I."/>
            <person name="Horton D.L."/>
            <person name="Alikhan N.F."/>
            <person name="Baker D."/>
            <person name="Gharbi K."/>
            <person name="Hall N."/>
            <person name="Watson M."/>
            <person name="Adriaenssens E.M."/>
            <person name="Foster-Nyarko E."/>
            <person name="Jarju S."/>
            <person name="Secka A."/>
            <person name="Antonio M."/>
            <person name="Oren A."/>
            <person name="Chaudhuri R.R."/>
            <person name="La Ragione R."/>
            <person name="Hildebrand F."/>
            <person name="Pallen M.J."/>
        </authorList>
    </citation>
    <scope>NUCLEOTIDE SEQUENCE</scope>
    <source>
        <strain evidence="2">ChiGjej1B1-24693</strain>
    </source>
</reference>